<dbReference type="GO" id="GO:0008233">
    <property type="term" value="F:peptidase activity"/>
    <property type="evidence" value="ECO:0007669"/>
    <property type="project" value="UniProtKB-KW"/>
</dbReference>
<comment type="function">
    <text evidence="6">HflC and HflK could regulate a protease.</text>
</comment>
<evidence type="ECO:0000256" key="4">
    <source>
        <dbReference type="ARBA" id="ARBA00022989"/>
    </source>
</evidence>
<accession>A0A1C3ZMJ5</accession>
<dbReference type="InterPro" id="IPR010200">
    <property type="entry name" value="HflC"/>
</dbReference>
<dbReference type="GO" id="GO:0006508">
    <property type="term" value="P:proteolysis"/>
    <property type="evidence" value="ECO:0007669"/>
    <property type="project" value="UniProtKB-KW"/>
</dbReference>
<evidence type="ECO:0000256" key="2">
    <source>
        <dbReference type="ARBA" id="ARBA00007862"/>
    </source>
</evidence>
<dbReference type="Pfam" id="PF01145">
    <property type="entry name" value="Band_7"/>
    <property type="match status" value="1"/>
</dbReference>
<comment type="subcellular location">
    <subcellularLocation>
        <location evidence="1">Membrane</location>
        <topology evidence="1">Single-pass membrane protein</topology>
    </subcellularLocation>
</comment>
<dbReference type="OrthoDB" id="9812991at2"/>
<name>A0A1C3ZMJ5_9GAMM</name>
<dbReference type="SUPFAM" id="SSF117892">
    <property type="entry name" value="Band 7/SPFH domain"/>
    <property type="match status" value="1"/>
</dbReference>
<keyword evidence="4" id="KW-1133">Transmembrane helix</keyword>
<evidence type="ECO:0000259" key="7">
    <source>
        <dbReference type="SMART" id="SM00244"/>
    </source>
</evidence>
<keyword evidence="9" id="KW-1185">Reference proteome</keyword>
<dbReference type="AlphaFoldDB" id="A0A1C3ZMJ5"/>
<dbReference type="GO" id="GO:0016020">
    <property type="term" value="C:membrane"/>
    <property type="evidence" value="ECO:0007669"/>
    <property type="project" value="UniProtKB-SubCell"/>
</dbReference>
<organism evidence="8 9">
    <name type="scientific">Gilliamella intestini</name>
    <dbReference type="NCBI Taxonomy" id="1798183"/>
    <lineage>
        <taxon>Bacteria</taxon>
        <taxon>Pseudomonadati</taxon>
        <taxon>Pseudomonadota</taxon>
        <taxon>Gammaproteobacteria</taxon>
        <taxon>Orbales</taxon>
        <taxon>Orbaceae</taxon>
        <taxon>Gilliamella</taxon>
    </lineage>
</organism>
<dbReference type="SMART" id="SM00244">
    <property type="entry name" value="PHB"/>
    <property type="match status" value="1"/>
</dbReference>
<dbReference type="CDD" id="cd03405">
    <property type="entry name" value="SPFH_HflC"/>
    <property type="match status" value="1"/>
</dbReference>
<keyword evidence="3" id="KW-0812">Transmembrane</keyword>
<dbReference type="EMBL" id="FMBA01000005">
    <property type="protein sequence ID" value="SCB83654.1"/>
    <property type="molecule type" value="Genomic_DNA"/>
</dbReference>
<proteinExistence type="inferred from homology"/>
<dbReference type="Gene3D" id="3.30.479.30">
    <property type="entry name" value="Band 7 domain"/>
    <property type="match status" value="1"/>
</dbReference>
<sequence length="319" mass="36406">MRKLLIPIALILIGVFFSSAYVIEEGTRGIVLRFNKTIGLSEPGLHFKFPGMDNVKIVDAKIKTTNSSNNVGQEQKFRTHENKDLVVDYFVQWKIVDFNRYYETIAGGNSIENLLLARLNGCLRAEIQKLNIIDVVNDTNNNSHNSIVIRVKDTLNSTVQELVKSDSIEKHINKNEKALEGNQASMRPFGIEVIDVRLKKVNFPQEMSNSIYEKMKADRKNIIQNQPFQGIKKADEIRAETILEVTKILSEAERQSRSIRGEGDANAIKLYVDAFGTDIEFFSFIRRLKAYERSFTGNDIVVISPDSEFFKYMKLKSDN</sequence>
<keyword evidence="5" id="KW-0472">Membrane</keyword>
<dbReference type="InterPro" id="IPR001107">
    <property type="entry name" value="Band_7"/>
</dbReference>
<dbReference type="STRING" id="1798183.GA0061080_100580"/>
<comment type="similarity">
    <text evidence="2 6">Belongs to the band 7/mec-2 family. HflC subfamily.</text>
</comment>
<evidence type="ECO:0000313" key="9">
    <source>
        <dbReference type="Proteomes" id="UP000199698"/>
    </source>
</evidence>
<keyword evidence="8" id="KW-0378">Hydrolase</keyword>
<dbReference type="Proteomes" id="UP000199698">
    <property type="component" value="Unassembled WGS sequence"/>
</dbReference>
<dbReference type="PIRSF" id="PIRSF005651">
    <property type="entry name" value="HflC"/>
    <property type="match status" value="1"/>
</dbReference>
<gene>
    <name evidence="8" type="ORF">GA0061080_100580</name>
</gene>
<keyword evidence="8" id="KW-0645">Protease</keyword>
<evidence type="ECO:0000256" key="6">
    <source>
        <dbReference type="PIRNR" id="PIRNR005651"/>
    </source>
</evidence>
<dbReference type="NCBIfam" id="TIGR01932">
    <property type="entry name" value="hflC"/>
    <property type="match status" value="1"/>
</dbReference>
<evidence type="ECO:0000256" key="5">
    <source>
        <dbReference type="ARBA" id="ARBA00023136"/>
    </source>
</evidence>
<evidence type="ECO:0000313" key="8">
    <source>
        <dbReference type="EMBL" id="SCB83654.1"/>
    </source>
</evidence>
<evidence type="ECO:0000256" key="1">
    <source>
        <dbReference type="ARBA" id="ARBA00004167"/>
    </source>
</evidence>
<dbReference type="PANTHER" id="PTHR42911:SF1">
    <property type="entry name" value="MODULATOR OF FTSH PROTEASE HFLC"/>
    <property type="match status" value="1"/>
</dbReference>
<protein>
    <recommendedName>
        <fullName evidence="6">Protein HflC</fullName>
    </recommendedName>
</protein>
<evidence type="ECO:0000256" key="3">
    <source>
        <dbReference type="ARBA" id="ARBA00022692"/>
    </source>
</evidence>
<dbReference type="PANTHER" id="PTHR42911">
    <property type="entry name" value="MODULATOR OF FTSH PROTEASE HFLC"/>
    <property type="match status" value="1"/>
</dbReference>
<dbReference type="InterPro" id="IPR036013">
    <property type="entry name" value="Band_7/SPFH_dom_sf"/>
</dbReference>
<feature type="domain" description="Band 7" evidence="7">
    <location>
        <begin position="18"/>
        <end position="215"/>
    </location>
</feature>
<reference evidence="9" key="1">
    <citation type="submission" date="2016-08" db="EMBL/GenBank/DDBJ databases">
        <authorList>
            <person name="Varghese N."/>
            <person name="Submissions Spin"/>
        </authorList>
    </citation>
    <scope>NUCLEOTIDE SEQUENCE [LARGE SCALE GENOMIC DNA]</scope>
    <source>
        <strain evidence="9">R-53144</strain>
    </source>
</reference>
<dbReference type="RefSeq" id="WP_091120458.1">
    <property type="nucleotide sequence ID" value="NZ_FMBA01000005.1"/>
</dbReference>